<dbReference type="Gene3D" id="2.40.50.140">
    <property type="entry name" value="Nucleic acid-binding proteins"/>
    <property type="match status" value="2"/>
</dbReference>
<evidence type="ECO:0000259" key="3">
    <source>
        <dbReference type="Pfam" id="PF02721"/>
    </source>
</evidence>
<evidence type="ECO:0000313" key="6">
    <source>
        <dbReference type="Proteomes" id="UP000251960"/>
    </source>
</evidence>
<dbReference type="InterPro" id="IPR047192">
    <property type="entry name" value="Euk_RPA1_DBD_C"/>
</dbReference>
<feature type="domain" description="Replication protein A OB" evidence="4">
    <location>
        <begin position="163"/>
        <end position="238"/>
    </location>
</feature>
<feature type="compositionally biased region" description="Low complexity" evidence="2">
    <location>
        <begin position="389"/>
        <end position="428"/>
    </location>
</feature>
<organism evidence="5 6">
    <name type="scientific">Zea mays</name>
    <name type="common">Maize</name>
    <dbReference type="NCBI Taxonomy" id="4577"/>
    <lineage>
        <taxon>Eukaryota</taxon>
        <taxon>Viridiplantae</taxon>
        <taxon>Streptophyta</taxon>
        <taxon>Embryophyta</taxon>
        <taxon>Tracheophyta</taxon>
        <taxon>Spermatophyta</taxon>
        <taxon>Magnoliopsida</taxon>
        <taxon>Liliopsida</taxon>
        <taxon>Poales</taxon>
        <taxon>Poaceae</taxon>
        <taxon>PACMAD clade</taxon>
        <taxon>Panicoideae</taxon>
        <taxon>Andropogonodae</taxon>
        <taxon>Andropogoneae</taxon>
        <taxon>Tripsacinae</taxon>
        <taxon>Zea</taxon>
    </lineage>
</organism>
<dbReference type="GO" id="GO:0003677">
    <property type="term" value="F:DNA binding"/>
    <property type="evidence" value="ECO:0007669"/>
    <property type="project" value="UniProtKB-KW"/>
</dbReference>
<dbReference type="CDD" id="cd04480">
    <property type="entry name" value="RPA1_DBD_A_like"/>
    <property type="match status" value="1"/>
</dbReference>
<dbReference type="AlphaFoldDB" id="A0A3L6E487"/>
<name>A0A3L6E487_MAIZE</name>
<dbReference type="CDD" id="cd04476">
    <property type="entry name" value="RPA1_DBD_C"/>
    <property type="match status" value="1"/>
</dbReference>
<accession>A0A3L6E487</accession>
<feature type="domain" description="Replication protein A 70 kDa DNA-binding subunit B/D first OB fold" evidence="3">
    <location>
        <begin position="43"/>
        <end position="132"/>
    </location>
</feature>
<dbReference type="Pfam" id="PF02721">
    <property type="entry name" value="DUF223"/>
    <property type="match status" value="1"/>
</dbReference>
<evidence type="ECO:0000313" key="5">
    <source>
        <dbReference type="EMBL" id="PWZ15744.1"/>
    </source>
</evidence>
<feature type="region of interest" description="Disordered" evidence="2">
    <location>
        <begin position="387"/>
        <end position="452"/>
    </location>
</feature>
<dbReference type="EMBL" id="NCVQ01000008">
    <property type="protein sequence ID" value="PWZ15744.1"/>
    <property type="molecule type" value="Genomic_DNA"/>
</dbReference>
<gene>
    <name evidence="5" type="primary">RPA1B_17</name>
    <name evidence="5" type="ORF">Zm00014a_001763</name>
</gene>
<dbReference type="InterPro" id="IPR003871">
    <property type="entry name" value="RFA1B/D_OB_1st"/>
</dbReference>
<dbReference type="CDD" id="cd04481">
    <property type="entry name" value="RPA1_DBD_B_like"/>
    <property type="match status" value="1"/>
</dbReference>
<dbReference type="Pfam" id="PF16900">
    <property type="entry name" value="REPA_OB_2"/>
    <property type="match status" value="1"/>
</dbReference>
<evidence type="ECO:0000256" key="1">
    <source>
        <dbReference type="ARBA" id="ARBA00023125"/>
    </source>
</evidence>
<dbReference type="ExpressionAtlas" id="A0A3L6E487">
    <property type="expression patterns" value="baseline"/>
</dbReference>
<reference evidence="5 6" key="1">
    <citation type="journal article" date="2018" name="Nat. Genet.">
        <title>Extensive intraspecific gene order and gene structural variations between Mo17 and other maize genomes.</title>
        <authorList>
            <person name="Sun S."/>
            <person name="Zhou Y."/>
            <person name="Chen J."/>
            <person name="Shi J."/>
            <person name="Zhao H."/>
            <person name="Zhao H."/>
            <person name="Song W."/>
            <person name="Zhang M."/>
            <person name="Cui Y."/>
            <person name="Dong X."/>
            <person name="Liu H."/>
            <person name="Ma X."/>
            <person name="Jiao Y."/>
            <person name="Wang B."/>
            <person name="Wei X."/>
            <person name="Stein J.C."/>
            <person name="Glaubitz J.C."/>
            <person name="Lu F."/>
            <person name="Yu G."/>
            <person name="Liang C."/>
            <person name="Fengler K."/>
            <person name="Li B."/>
            <person name="Rafalski A."/>
            <person name="Schnable P.S."/>
            <person name="Ware D.H."/>
            <person name="Buckler E.S."/>
            <person name="Lai J."/>
        </authorList>
    </citation>
    <scope>NUCLEOTIDE SEQUENCE [LARGE SCALE GENOMIC DNA]</scope>
    <source>
        <strain evidence="6">cv. Missouri 17</strain>
        <tissue evidence="5">Seedling</tissue>
    </source>
</reference>
<dbReference type="SUPFAM" id="SSF50249">
    <property type="entry name" value="Nucleic acid-binding proteins"/>
    <property type="match status" value="3"/>
</dbReference>
<keyword evidence="1 5" id="KW-0238">DNA-binding</keyword>
<proteinExistence type="predicted"/>
<dbReference type="PANTHER" id="PTHR47165:SF3">
    <property type="entry name" value="RETROTRANSPOSON-LIKE PROTEIN"/>
    <property type="match status" value="1"/>
</dbReference>
<dbReference type="InterPro" id="IPR012340">
    <property type="entry name" value="NA-bd_OB-fold"/>
</dbReference>
<evidence type="ECO:0000259" key="4">
    <source>
        <dbReference type="Pfam" id="PF16900"/>
    </source>
</evidence>
<evidence type="ECO:0000256" key="2">
    <source>
        <dbReference type="SAM" id="MobiDB-lite"/>
    </source>
</evidence>
<dbReference type="Proteomes" id="UP000251960">
    <property type="component" value="Chromosome 7"/>
</dbReference>
<sequence length="511" mass="55585">MLTSSLTLNTYSLDKCSCPSFAFTLQMAEVLIGSLMIGNYSDRLCVRVSRMWEFYDPQDESKLLHADMVLIDEEGGSAHAQIYPPLAVVFKPMIKEGNVYNVSYVQIKKANRMYKPVDNDIMIGFTKWTTIEELIEVPPAFPEIVYSLTPFDQLTTLVDIREYFIDVIGAVTMISDVATIRTKMRQTQTAKRSVTIQHESCTPLEDVLWGEQATSFPADQISIAGQDSLQIIIFVGTLARSYAGTTSLTGGSSCKWYVNPQVPEATSLAARKCLKKTKPHGDAYKCSDSGCGHVGPPNPRYRFLITAGDETGETDFILFGRMAQRIVKKPLDILIADNLAGFIPDEITKLMEKVYTFNVSFTDSTIALGNVCFQVNTVVAEIGDGGQVPISPSGSQPSSISSARAASKSTSVDSVPTGGTSSQTPQSTKNYSKDKRARSPTPLSKGGSSATRQVARKILGGSTDKTGDGHDLAFGIADSRKAGLVMELPIAFSVNKTNMFGILAYRDIPSE</sequence>
<comment type="caution">
    <text evidence="5">The sequence shown here is derived from an EMBL/GenBank/DDBJ whole genome shotgun (WGS) entry which is preliminary data.</text>
</comment>
<dbReference type="InterPro" id="IPR031657">
    <property type="entry name" value="REPA_OB_2"/>
</dbReference>
<dbReference type="PANTHER" id="PTHR47165">
    <property type="entry name" value="OS03G0429900 PROTEIN"/>
    <property type="match status" value="1"/>
</dbReference>
<protein>
    <submittedName>
        <fullName evidence="5">Replication protein A DNA-binding subunit B</fullName>
    </submittedName>
</protein>